<accession>C8RY69</accession>
<dbReference type="RefSeq" id="WP_008028177.1">
    <property type="nucleotide sequence ID" value="NZ_ACYY01000003.1"/>
</dbReference>
<dbReference type="InterPro" id="IPR023198">
    <property type="entry name" value="PGP-like_dom2"/>
</dbReference>
<organism evidence="5 6">
    <name type="scientific">Rhodobacter ferrooxidans</name>
    <dbReference type="NCBI Taxonomy" id="371731"/>
    <lineage>
        <taxon>Bacteria</taxon>
        <taxon>Pseudomonadati</taxon>
        <taxon>Pseudomonadota</taxon>
        <taxon>Alphaproteobacteria</taxon>
        <taxon>Rhodobacterales</taxon>
        <taxon>Rhodobacter group</taxon>
        <taxon>Rhodobacter</taxon>
    </lineage>
</organism>
<dbReference type="PANTHER" id="PTHR43434">
    <property type="entry name" value="PHOSPHOGLYCOLATE PHOSPHATASE"/>
    <property type="match status" value="1"/>
</dbReference>
<proteinExistence type="inferred from homology"/>
<dbReference type="EMBL" id="ACYY01000003">
    <property type="protein sequence ID" value="EEW26467.1"/>
    <property type="molecule type" value="Genomic_DNA"/>
</dbReference>
<evidence type="ECO:0000313" key="6">
    <source>
        <dbReference type="Proteomes" id="UP000010121"/>
    </source>
</evidence>
<dbReference type="SFLD" id="SFLDS00003">
    <property type="entry name" value="Haloacid_Dehalogenase"/>
    <property type="match status" value="1"/>
</dbReference>
<comment type="similarity">
    <text evidence="3">Belongs to the HAD-like hydrolase superfamily. CbbY/CbbZ/Gph/YieH family.</text>
</comment>
<dbReference type="NCBIfam" id="TIGR01549">
    <property type="entry name" value="HAD-SF-IA-v1"/>
    <property type="match status" value="1"/>
</dbReference>
<dbReference type="Proteomes" id="UP000010121">
    <property type="component" value="Unassembled WGS sequence"/>
</dbReference>
<protein>
    <recommendedName>
        <fullName evidence="4">phosphoglycolate phosphatase</fullName>
        <ecNumber evidence="4">3.1.3.18</ecNumber>
    </recommendedName>
</protein>
<dbReference type="PRINTS" id="PR00413">
    <property type="entry name" value="HADHALOGNASE"/>
</dbReference>
<dbReference type="Gene3D" id="1.10.150.240">
    <property type="entry name" value="Putative phosphatase, domain 2"/>
    <property type="match status" value="1"/>
</dbReference>
<gene>
    <name evidence="5" type="ORF">Rsw2DRAFT_0747</name>
</gene>
<keyword evidence="6" id="KW-1185">Reference proteome</keyword>
<evidence type="ECO:0000256" key="3">
    <source>
        <dbReference type="ARBA" id="ARBA00006171"/>
    </source>
</evidence>
<dbReference type="STRING" id="371731.Rsw2DRAFT_0747"/>
<sequence>MRTVVFDLDGTLADTSADLIAAANACFRGLGLGDVLHPEADALTAFQGGRAMLRLGFQRLGQGSEAEVDAQYPVLLLAYADAIDTHTRLYPGAAEAVQALRDAGFATAICTNKPEGLAETLTRRLGIRDLFGALIGADTLPTRKPDPAPYVAAVTRAGGAVARSLLVGDTVTDRETARAAGVPAVLVSFGPEGMGVARMQPEALLHRFADLPALAEALIPANQPRI</sequence>
<dbReference type="PANTHER" id="PTHR43434:SF1">
    <property type="entry name" value="PHOSPHOGLYCOLATE PHOSPHATASE"/>
    <property type="match status" value="1"/>
</dbReference>
<evidence type="ECO:0000313" key="5">
    <source>
        <dbReference type="EMBL" id="EEW26467.1"/>
    </source>
</evidence>
<name>C8RY69_9RHOB</name>
<dbReference type="InterPro" id="IPR006439">
    <property type="entry name" value="HAD-SF_hydro_IA"/>
</dbReference>
<comment type="caution">
    <text evidence="5">The sequence shown here is derived from an EMBL/GenBank/DDBJ whole genome shotgun (WGS) entry which is preliminary data.</text>
</comment>
<dbReference type="InterPro" id="IPR036412">
    <property type="entry name" value="HAD-like_sf"/>
</dbReference>
<dbReference type="eggNOG" id="COG0546">
    <property type="taxonomic scope" value="Bacteria"/>
</dbReference>
<dbReference type="GO" id="GO:0005829">
    <property type="term" value="C:cytosol"/>
    <property type="evidence" value="ECO:0007669"/>
    <property type="project" value="TreeGrafter"/>
</dbReference>
<comment type="pathway">
    <text evidence="2">Organic acid metabolism; glycolate biosynthesis; glycolate from 2-phosphoglycolate: step 1/1.</text>
</comment>
<dbReference type="Pfam" id="PF00702">
    <property type="entry name" value="Hydrolase"/>
    <property type="match status" value="1"/>
</dbReference>
<dbReference type="EC" id="3.1.3.18" evidence="4"/>
<dbReference type="NCBIfam" id="TIGR01509">
    <property type="entry name" value="HAD-SF-IA-v3"/>
    <property type="match status" value="1"/>
</dbReference>
<dbReference type="AlphaFoldDB" id="C8RY69"/>
<keyword evidence="5" id="KW-0378">Hydrolase</keyword>
<dbReference type="InterPro" id="IPR050155">
    <property type="entry name" value="HAD-like_hydrolase_sf"/>
</dbReference>
<dbReference type="GO" id="GO:0006281">
    <property type="term" value="P:DNA repair"/>
    <property type="evidence" value="ECO:0007669"/>
    <property type="project" value="TreeGrafter"/>
</dbReference>
<dbReference type="SUPFAM" id="SSF56784">
    <property type="entry name" value="HAD-like"/>
    <property type="match status" value="1"/>
</dbReference>
<evidence type="ECO:0000256" key="1">
    <source>
        <dbReference type="ARBA" id="ARBA00000830"/>
    </source>
</evidence>
<comment type="catalytic activity">
    <reaction evidence="1">
        <text>2-phosphoglycolate + H2O = glycolate + phosphate</text>
        <dbReference type="Rhea" id="RHEA:14369"/>
        <dbReference type="ChEBI" id="CHEBI:15377"/>
        <dbReference type="ChEBI" id="CHEBI:29805"/>
        <dbReference type="ChEBI" id="CHEBI:43474"/>
        <dbReference type="ChEBI" id="CHEBI:58033"/>
        <dbReference type="EC" id="3.1.3.18"/>
    </reaction>
</comment>
<dbReference type="OrthoDB" id="9793014at2"/>
<dbReference type="SFLD" id="SFLDG01129">
    <property type="entry name" value="C1.5:_HAD__Beta-PGM__Phosphata"/>
    <property type="match status" value="1"/>
</dbReference>
<dbReference type="InterPro" id="IPR023214">
    <property type="entry name" value="HAD_sf"/>
</dbReference>
<dbReference type="Gene3D" id="3.40.50.1000">
    <property type="entry name" value="HAD superfamily/HAD-like"/>
    <property type="match status" value="1"/>
</dbReference>
<evidence type="ECO:0000256" key="4">
    <source>
        <dbReference type="ARBA" id="ARBA00013078"/>
    </source>
</evidence>
<dbReference type="GO" id="GO:0008967">
    <property type="term" value="F:phosphoglycolate phosphatase activity"/>
    <property type="evidence" value="ECO:0007669"/>
    <property type="project" value="UniProtKB-EC"/>
</dbReference>
<reference evidence="5 6" key="1">
    <citation type="submission" date="2009-08" db="EMBL/GenBank/DDBJ databases">
        <title>The draft genome of Rhodobacter sp. SW2.</title>
        <authorList>
            <consortium name="US DOE Joint Genome Institute (JGI-PGF)"/>
            <person name="Lucas S."/>
            <person name="Copeland A."/>
            <person name="Lapidus A."/>
            <person name="Glavina del Rio T."/>
            <person name="Tice H."/>
            <person name="Bruce D."/>
            <person name="Goodwin L."/>
            <person name="Pitluck S."/>
            <person name="Larimer F."/>
            <person name="Land M.L."/>
            <person name="Hauser L."/>
            <person name="Emerson D."/>
        </authorList>
    </citation>
    <scope>NUCLEOTIDE SEQUENCE [LARGE SCALE GENOMIC DNA]</scope>
    <source>
        <strain evidence="5 6">SW2</strain>
    </source>
</reference>
<evidence type="ECO:0000256" key="2">
    <source>
        <dbReference type="ARBA" id="ARBA00004818"/>
    </source>
</evidence>